<gene>
    <name evidence="6" type="ORF">SCF082_LOCUS30892</name>
</gene>
<dbReference type="Proteomes" id="UP001642464">
    <property type="component" value="Unassembled WGS sequence"/>
</dbReference>
<evidence type="ECO:0000259" key="5">
    <source>
        <dbReference type="PROSITE" id="PS50600"/>
    </source>
</evidence>
<feature type="compositionally biased region" description="Basic and acidic residues" evidence="4">
    <location>
        <begin position="1"/>
        <end position="15"/>
    </location>
</feature>
<accession>A0ABP0N5W0</accession>
<name>A0ABP0N5W0_9DINO</name>
<feature type="compositionally biased region" description="Basic and acidic residues" evidence="4">
    <location>
        <begin position="22"/>
        <end position="36"/>
    </location>
</feature>
<evidence type="ECO:0000313" key="6">
    <source>
        <dbReference type="EMBL" id="CAK9057635.1"/>
    </source>
</evidence>
<protein>
    <recommendedName>
        <fullName evidence="5">Ubiquitin-like protease family profile domain-containing protein</fullName>
    </recommendedName>
</protein>
<comment type="caution">
    <text evidence="6">The sequence shown here is derived from an EMBL/GenBank/DDBJ whole genome shotgun (WGS) entry which is preliminary data.</text>
</comment>
<dbReference type="SUPFAM" id="SSF54001">
    <property type="entry name" value="Cysteine proteinases"/>
    <property type="match status" value="1"/>
</dbReference>
<evidence type="ECO:0000256" key="1">
    <source>
        <dbReference type="ARBA" id="ARBA00005234"/>
    </source>
</evidence>
<feature type="domain" description="Ubiquitin-like protease family profile" evidence="5">
    <location>
        <begin position="142"/>
        <end position="311"/>
    </location>
</feature>
<dbReference type="EMBL" id="CAXAMM010025792">
    <property type="protein sequence ID" value="CAK9057635.1"/>
    <property type="molecule type" value="Genomic_DNA"/>
</dbReference>
<sequence>VKERALEKNALEDAKHGKHKKLPLEEKKDEKGKDEANVPLPPPAFAPPDGWEGKIRVTNELAGQTLYGRQGEALGVGEDEVHLVLEEDWRNKGDRKAWVNKEWITKVRGDEKVWRWPQLSMTRDVKLQMLYEAGLYTLDLDYIDQNGDVEVISEKSIKEDGIDTQTLVLGWALLRVVFNGKSMNELDSVRFTHPSMSYSLISHQQNEHGNKDLEKVFLIPVPAGGHWTLLVLDLRKDVPFDRQVRYYETLEIPSDLSKESAELLLASLLSLGIIDEKFLDRPSLERNNGVVRQKKGSNQCGIFVLAYMEQEVAEAMGYGPAAIGWPWVAAQNRVGKMRKLGEQLQVERNKRIQDLKKLDEKDKKNGEKMRLEREKVAELAGKMMAEHKKLNKMQEDAWKLVNEGGALRVDELPSAYLKAKAKIELDGIGVCGKRRYSSGCMECNVWKCTAYWMRKEGKRLGRTTPYEYTMAAQIAAGKDEKKKDEKDDKKDG</sequence>
<reference evidence="6 7" key="1">
    <citation type="submission" date="2024-02" db="EMBL/GenBank/DDBJ databases">
        <authorList>
            <person name="Chen Y."/>
            <person name="Shah S."/>
            <person name="Dougan E. K."/>
            <person name="Thang M."/>
            <person name="Chan C."/>
        </authorList>
    </citation>
    <scope>NUCLEOTIDE SEQUENCE [LARGE SCALE GENOMIC DNA]</scope>
</reference>
<evidence type="ECO:0000313" key="7">
    <source>
        <dbReference type="Proteomes" id="UP001642464"/>
    </source>
</evidence>
<comment type="similarity">
    <text evidence="1">Belongs to the peptidase C48 family.</text>
</comment>
<proteinExistence type="inferred from homology"/>
<feature type="region of interest" description="Disordered" evidence="4">
    <location>
        <begin position="1"/>
        <end position="50"/>
    </location>
</feature>
<dbReference type="PROSITE" id="PS50600">
    <property type="entry name" value="ULP_PROTEASE"/>
    <property type="match status" value="1"/>
</dbReference>
<keyword evidence="7" id="KW-1185">Reference proteome</keyword>
<keyword evidence="3" id="KW-0378">Hydrolase</keyword>
<keyword evidence="2" id="KW-0645">Protease</keyword>
<dbReference type="InterPro" id="IPR038765">
    <property type="entry name" value="Papain-like_cys_pep_sf"/>
</dbReference>
<evidence type="ECO:0000256" key="4">
    <source>
        <dbReference type="SAM" id="MobiDB-lite"/>
    </source>
</evidence>
<feature type="non-terminal residue" evidence="6">
    <location>
        <position position="1"/>
    </location>
</feature>
<evidence type="ECO:0000256" key="3">
    <source>
        <dbReference type="ARBA" id="ARBA00022801"/>
    </source>
</evidence>
<dbReference type="Gene3D" id="3.40.395.10">
    <property type="entry name" value="Adenoviral Proteinase, Chain A"/>
    <property type="match status" value="1"/>
</dbReference>
<organism evidence="6 7">
    <name type="scientific">Durusdinium trenchii</name>
    <dbReference type="NCBI Taxonomy" id="1381693"/>
    <lineage>
        <taxon>Eukaryota</taxon>
        <taxon>Sar</taxon>
        <taxon>Alveolata</taxon>
        <taxon>Dinophyceae</taxon>
        <taxon>Suessiales</taxon>
        <taxon>Symbiodiniaceae</taxon>
        <taxon>Durusdinium</taxon>
    </lineage>
</organism>
<evidence type="ECO:0000256" key="2">
    <source>
        <dbReference type="ARBA" id="ARBA00022670"/>
    </source>
</evidence>
<dbReference type="InterPro" id="IPR003653">
    <property type="entry name" value="Peptidase_C48_C"/>
</dbReference>